<reference evidence="1" key="1">
    <citation type="submission" date="2020-05" db="EMBL/GenBank/DDBJ databases">
        <title>Large-scale comparative analyses of tick genomes elucidate their genetic diversity and vector capacities.</title>
        <authorList>
            <person name="Jia N."/>
            <person name="Wang J."/>
            <person name="Shi W."/>
            <person name="Du L."/>
            <person name="Sun Y."/>
            <person name="Zhan W."/>
            <person name="Jiang J."/>
            <person name="Wang Q."/>
            <person name="Zhang B."/>
            <person name="Ji P."/>
            <person name="Sakyi L.B."/>
            <person name="Cui X."/>
            <person name="Yuan T."/>
            <person name="Jiang B."/>
            <person name="Yang W."/>
            <person name="Lam T.T.-Y."/>
            <person name="Chang Q."/>
            <person name="Ding S."/>
            <person name="Wang X."/>
            <person name="Zhu J."/>
            <person name="Ruan X."/>
            <person name="Zhao L."/>
            <person name="Wei J."/>
            <person name="Que T."/>
            <person name="Du C."/>
            <person name="Cheng J."/>
            <person name="Dai P."/>
            <person name="Han X."/>
            <person name="Huang E."/>
            <person name="Gao Y."/>
            <person name="Liu J."/>
            <person name="Shao H."/>
            <person name="Ye R."/>
            <person name="Li L."/>
            <person name="Wei W."/>
            <person name="Wang X."/>
            <person name="Wang C."/>
            <person name="Yang T."/>
            <person name="Huo Q."/>
            <person name="Li W."/>
            <person name="Guo W."/>
            <person name="Chen H."/>
            <person name="Zhou L."/>
            <person name="Ni X."/>
            <person name="Tian J."/>
            <person name="Zhou Y."/>
            <person name="Sheng Y."/>
            <person name="Liu T."/>
            <person name="Pan Y."/>
            <person name="Xia L."/>
            <person name="Li J."/>
            <person name="Zhao F."/>
            <person name="Cao W."/>
        </authorList>
    </citation>
    <scope>NUCLEOTIDE SEQUENCE</scope>
    <source>
        <strain evidence="1">Dsil-2018</strain>
    </source>
</reference>
<protein>
    <submittedName>
        <fullName evidence="1">Uncharacterized protein</fullName>
    </submittedName>
</protein>
<evidence type="ECO:0000313" key="1">
    <source>
        <dbReference type="EMBL" id="KAH7980390.1"/>
    </source>
</evidence>
<dbReference type="Proteomes" id="UP000821865">
    <property type="component" value="Chromosome 1"/>
</dbReference>
<keyword evidence="2" id="KW-1185">Reference proteome</keyword>
<comment type="caution">
    <text evidence="1">The sequence shown here is derived from an EMBL/GenBank/DDBJ whole genome shotgun (WGS) entry which is preliminary data.</text>
</comment>
<accession>A0ACB8E1J3</accession>
<dbReference type="EMBL" id="CM023470">
    <property type="protein sequence ID" value="KAH7980390.1"/>
    <property type="molecule type" value="Genomic_DNA"/>
</dbReference>
<sequence>MKYPVPNFLDIIDTNVQCKFQVVVRVCRRCGHEGHFGASCDTPQCVRCGAYGHEVCKDPCPKCGEDHAVSKCEKRTFAAVASQGLDGEPENIVVDDYWEQARPVFSQLSVTVANSSQDKEKPGESPRPPIEQTLTMASRQLLSVPNRKHKRVAKSRS</sequence>
<evidence type="ECO:0000313" key="2">
    <source>
        <dbReference type="Proteomes" id="UP000821865"/>
    </source>
</evidence>
<name>A0ACB8E1J3_DERSI</name>
<organism evidence="1 2">
    <name type="scientific">Dermacentor silvarum</name>
    <name type="common">Tick</name>
    <dbReference type="NCBI Taxonomy" id="543639"/>
    <lineage>
        <taxon>Eukaryota</taxon>
        <taxon>Metazoa</taxon>
        <taxon>Ecdysozoa</taxon>
        <taxon>Arthropoda</taxon>
        <taxon>Chelicerata</taxon>
        <taxon>Arachnida</taxon>
        <taxon>Acari</taxon>
        <taxon>Parasitiformes</taxon>
        <taxon>Ixodida</taxon>
        <taxon>Ixodoidea</taxon>
        <taxon>Ixodidae</taxon>
        <taxon>Rhipicephalinae</taxon>
        <taxon>Dermacentor</taxon>
    </lineage>
</organism>
<proteinExistence type="predicted"/>
<gene>
    <name evidence="1" type="ORF">HPB49_015521</name>
</gene>